<dbReference type="InterPro" id="IPR036390">
    <property type="entry name" value="WH_DNA-bd_sf"/>
</dbReference>
<protein>
    <submittedName>
        <fullName evidence="2">MarR family winged helix-turn-helix transcriptional regulator</fullName>
    </submittedName>
</protein>
<dbReference type="Proteomes" id="UP000733379">
    <property type="component" value="Unassembled WGS sequence"/>
</dbReference>
<dbReference type="Pfam" id="PF12802">
    <property type="entry name" value="MarR_2"/>
    <property type="match status" value="1"/>
</dbReference>
<dbReference type="InterPro" id="IPR000835">
    <property type="entry name" value="HTH_MarR-typ"/>
</dbReference>
<dbReference type="InterPro" id="IPR036388">
    <property type="entry name" value="WH-like_DNA-bd_sf"/>
</dbReference>
<dbReference type="PROSITE" id="PS50995">
    <property type="entry name" value="HTH_MARR_2"/>
    <property type="match status" value="1"/>
</dbReference>
<dbReference type="PANTHER" id="PTHR33164">
    <property type="entry name" value="TRANSCRIPTIONAL REGULATOR, MARR FAMILY"/>
    <property type="match status" value="1"/>
</dbReference>
<dbReference type="InterPro" id="IPR039422">
    <property type="entry name" value="MarR/SlyA-like"/>
</dbReference>
<evidence type="ECO:0000313" key="3">
    <source>
        <dbReference type="Proteomes" id="UP000733379"/>
    </source>
</evidence>
<dbReference type="SUPFAM" id="SSF46785">
    <property type="entry name" value="Winged helix' DNA-binding domain"/>
    <property type="match status" value="1"/>
</dbReference>
<dbReference type="RefSeq" id="WP_215917972.1">
    <property type="nucleotide sequence ID" value="NZ_JAHKNI010000005.1"/>
</dbReference>
<organism evidence="2 3">
    <name type="scientific">Nocardia albiluteola</name>
    <dbReference type="NCBI Taxonomy" id="2842303"/>
    <lineage>
        <taxon>Bacteria</taxon>
        <taxon>Bacillati</taxon>
        <taxon>Actinomycetota</taxon>
        <taxon>Actinomycetes</taxon>
        <taxon>Mycobacteriales</taxon>
        <taxon>Nocardiaceae</taxon>
        <taxon>Nocardia</taxon>
    </lineage>
</organism>
<comment type="caution">
    <text evidence="2">The sequence shown here is derived from an EMBL/GenBank/DDBJ whole genome shotgun (WGS) entry which is preliminary data.</text>
</comment>
<gene>
    <name evidence="2" type="ORF">KO481_16110</name>
</gene>
<dbReference type="PANTHER" id="PTHR33164:SF43">
    <property type="entry name" value="HTH-TYPE TRANSCRIPTIONAL REPRESSOR YETL"/>
    <property type="match status" value="1"/>
</dbReference>
<proteinExistence type="predicted"/>
<evidence type="ECO:0000259" key="1">
    <source>
        <dbReference type="PROSITE" id="PS50995"/>
    </source>
</evidence>
<evidence type="ECO:0000313" key="2">
    <source>
        <dbReference type="EMBL" id="MBU3063044.1"/>
    </source>
</evidence>
<feature type="domain" description="HTH marR-type" evidence="1">
    <location>
        <begin position="1"/>
        <end position="143"/>
    </location>
</feature>
<sequence>MSRVNKKTAIPSTVAYRLGILGTIAADRFSAEIESLNLKPKQVGLLAALDYGVAASQQELAARLGVVPSLVVALADQLELRGALRRDRDPADRRRQILTLTDEGRDLLAQATAAAEQVDRALTARLTEAQLSALQEALTVLAADAGLPGS</sequence>
<name>A0ABS6B1E0_9NOCA</name>
<dbReference type="EMBL" id="JAHKNI010000005">
    <property type="protein sequence ID" value="MBU3063044.1"/>
    <property type="molecule type" value="Genomic_DNA"/>
</dbReference>
<keyword evidence="3" id="KW-1185">Reference proteome</keyword>
<dbReference type="Gene3D" id="1.10.10.10">
    <property type="entry name" value="Winged helix-like DNA-binding domain superfamily/Winged helix DNA-binding domain"/>
    <property type="match status" value="1"/>
</dbReference>
<accession>A0ABS6B1E0</accession>
<dbReference type="SMART" id="SM00347">
    <property type="entry name" value="HTH_MARR"/>
    <property type="match status" value="1"/>
</dbReference>
<reference evidence="2 3" key="1">
    <citation type="submission" date="2021-06" db="EMBL/GenBank/DDBJ databases">
        <title>Actinomycetes sequencing.</title>
        <authorList>
            <person name="Shan Q."/>
        </authorList>
    </citation>
    <scope>NUCLEOTIDE SEQUENCE [LARGE SCALE GENOMIC DNA]</scope>
    <source>
        <strain evidence="2 3">NEAU-G5</strain>
    </source>
</reference>
<dbReference type="PRINTS" id="PR00598">
    <property type="entry name" value="HTHMARR"/>
</dbReference>